<evidence type="ECO:0000256" key="1">
    <source>
        <dbReference type="SAM" id="MobiDB-lite"/>
    </source>
</evidence>
<feature type="region of interest" description="Disordered" evidence="1">
    <location>
        <begin position="1"/>
        <end position="95"/>
    </location>
</feature>
<gene>
    <name evidence="2" type="ORF">OVA965_LOCUS10469</name>
    <name evidence="3" type="ORF">TMI583_LOCUS10466</name>
</gene>
<accession>A0A8S2HZ60</accession>
<reference evidence="3" key="1">
    <citation type="submission" date="2021-02" db="EMBL/GenBank/DDBJ databases">
        <authorList>
            <person name="Nowell W R."/>
        </authorList>
    </citation>
    <scope>NUCLEOTIDE SEQUENCE</scope>
</reference>
<dbReference type="EMBL" id="CAJNOK010003878">
    <property type="protein sequence ID" value="CAF0918014.1"/>
    <property type="molecule type" value="Genomic_DNA"/>
</dbReference>
<evidence type="ECO:0000313" key="3">
    <source>
        <dbReference type="EMBL" id="CAF3695949.1"/>
    </source>
</evidence>
<evidence type="ECO:0000313" key="4">
    <source>
        <dbReference type="Proteomes" id="UP000682733"/>
    </source>
</evidence>
<comment type="caution">
    <text evidence="3">The sequence shown here is derived from an EMBL/GenBank/DDBJ whole genome shotgun (WGS) entry which is preliminary data.</text>
</comment>
<dbReference type="EMBL" id="CAJOBA010003880">
    <property type="protein sequence ID" value="CAF3695949.1"/>
    <property type="molecule type" value="Genomic_DNA"/>
</dbReference>
<name>A0A8S2HZ60_9BILA</name>
<dbReference type="Proteomes" id="UP000677228">
    <property type="component" value="Unassembled WGS sequence"/>
</dbReference>
<dbReference type="AlphaFoldDB" id="A0A8S2HZ60"/>
<proteinExistence type="predicted"/>
<organism evidence="3 4">
    <name type="scientific">Didymodactylos carnosus</name>
    <dbReference type="NCBI Taxonomy" id="1234261"/>
    <lineage>
        <taxon>Eukaryota</taxon>
        <taxon>Metazoa</taxon>
        <taxon>Spiralia</taxon>
        <taxon>Gnathifera</taxon>
        <taxon>Rotifera</taxon>
        <taxon>Eurotatoria</taxon>
        <taxon>Bdelloidea</taxon>
        <taxon>Philodinida</taxon>
        <taxon>Philodinidae</taxon>
        <taxon>Didymodactylos</taxon>
    </lineage>
</organism>
<evidence type="ECO:0000313" key="2">
    <source>
        <dbReference type="EMBL" id="CAF0918014.1"/>
    </source>
</evidence>
<sequence length="95" mass="10096">MTGTPPPPHHQILAGTSGPPHYQTFAAATGPPHHQTFAGISYQTLAGEPQNAPAPPLPHFVPEQQQPVRPANDGPQPASSSVRFIERLAPLLEQN</sequence>
<dbReference type="Proteomes" id="UP000682733">
    <property type="component" value="Unassembled WGS sequence"/>
</dbReference>
<protein>
    <submittedName>
        <fullName evidence="3">Uncharacterized protein</fullName>
    </submittedName>
</protein>